<comment type="caution">
    <text evidence="1">The sequence shown here is derived from an EMBL/GenBank/DDBJ whole genome shotgun (WGS) entry which is preliminary data.</text>
</comment>
<dbReference type="Pfam" id="PF03843">
    <property type="entry name" value="Slp"/>
    <property type="match status" value="1"/>
</dbReference>
<dbReference type="OrthoDB" id="5295757at2"/>
<name>A0A2S9IDQ6_9GAMM</name>
<dbReference type="RefSeq" id="WP_105592046.1">
    <property type="nucleotide sequence ID" value="NZ_PDET01000004.1"/>
</dbReference>
<dbReference type="PANTHER" id="PTHR37530">
    <property type="entry name" value="OUTER MEMBRANE PROTEIN SLP"/>
    <property type="match status" value="1"/>
</dbReference>
<dbReference type="NCBIfam" id="TIGR00752">
    <property type="entry name" value="slp"/>
    <property type="match status" value="1"/>
</dbReference>
<accession>A0A2S9IDQ6</accession>
<evidence type="ECO:0008006" key="3">
    <source>
        <dbReference type="Google" id="ProtNLM"/>
    </source>
</evidence>
<evidence type="ECO:0000313" key="1">
    <source>
        <dbReference type="EMBL" id="PRD15910.1"/>
    </source>
</evidence>
<sequence length="198" mass="22223">MMKLKTIYSAFLGVGFLFTITGCADIPHAIRGNDPQLSTMTWTKVMNDPALYKGQQVRFGGMVVNVINHERETLLEVAVQSLDSSAKPELDKPYLGRVIARYPGYLEPLSFRNRLVTLLGTVTGTTSGKIGSANTRFLQMDLSGYQIWHVSDRLITTGYWDYGVGPYWNNGWDTPGYPYGWGWYPQDSTTIVQPVVTR</sequence>
<dbReference type="Proteomes" id="UP000239181">
    <property type="component" value="Unassembled WGS sequence"/>
</dbReference>
<dbReference type="EMBL" id="PDET01000004">
    <property type="protein sequence ID" value="PRD15910.1"/>
    <property type="molecule type" value="Genomic_DNA"/>
</dbReference>
<proteinExistence type="predicted"/>
<dbReference type="AlphaFoldDB" id="A0A2S9IDQ6"/>
<organism evidence="1 2">
    <name type="scientific">Pantoea coffeiphila</name>
    <dbReference type="NCBI Taxonomy" id="1465635"/>
    <lineage>
        <taxon>Bacteria</taxon>
        <taxon>Pseudomonadati</taxon>
        <taxon>Pseudomonadota</taxon>
        <taxon>Gammaproteobacteria</taxon>
        <taxon>Enterobacterales</taxon>
        <taxon>Erwiniaceae</taxon>
        <taxon>Pantoea</taxon>
    </lineage>
</organism>
<dbReference type="GO" id="GO:0019867">
    <property type="term" value="C:outer membrane"/>
    <property type="evidence" value="ECO:0007669"/>
    <property type="project" value="InterPro"/>
</dbReference>
<evidence type="ECO:0000313" key="2">
    <source>
        <dbReference type="Proteomes" id="UP000239181"/>
    </source>
</evidence>
<dbReference type="PIRSF" id="PIRSF004982">
    <property type="entry name" value="SlP"/>
    <property type="match status" value="1"/>
</dbReference>
<dbReference type="InterPro" id="IPR004658">
    <property type="entry name" value="OMP_Slp"/>
</dbReference>
<keyword evidence="2" id="KW-1185">Reference proteome</keyword>
<dbReference type="PANTHER" id="PTHR37530:SF1">
    <property type="entry name" value="OUTER MEMBRANE PROTEIN SLP"/>
    <property type="match status" value="1"/>
</dbReference>
<reference evidence="1 2" key="1">
    <citation type="submission" date="2017-10" db="EMBL/GenBank/DDBJ databases">
        <title>Draft genome of two endophytic bacteria isolated from 'guarana' Paullinia cupana (Mart.) Ducke.</title>
        <authorList>
            <person name="Siqueira K.A."/>
            <person name="Liotti R.G."/>
            <person name="Mendes T.A."/>
            <person name="Soares M.A."/>
        </authorList>
    </citation>
    <scope>NUCLEOTIDE SEQUENCE [LARGE SCALE GENOMIC DNA]</scope>
    <source>
        <strain evidence="1 2">342</strain>
    </source>
</reference>
<dbReference type="PROSITE" id="PS51257">
    <property type="entry name" value="PROKAR_LIPOPROTEIN"/>
    <property type="match status" value="1"/>
</dbReference>
<protein>
    <recommendedName>
        <fullName evidence="3">Starvation-inducible protein</fullName>
    </recommendedName>
</protein>
<gene>
    <name evidence="1" type="ORF">CQW29_07165</name>
</gene>